<keyword evidence="2" id="KW-0472">Membrane</keyword>
<keyword evidence="4" id="KW-1185">Reference proteome</keyword>
<gene>
    <name evidence="3" type="ORF">STAS_21071</name>
</gene>
<feature type="coiled-coil region" evidence="1">
    <location>
        <begin position="159"/>
        <end position="189"/>
    </location>
</feature>
<name>A0A5A7QFW6_STRAF</name>
<dbReference type="PANTHER" id="PTHR33735">
    <property type="entry name" value="EXPRESSED PROTEIN"/>
    <property type="match status" value="1"/>
</dbReference>
<protein>
    <submittedName>
        <fullName evidence="3">Plastid-targeted protein 2</fullName>
    </submittedName>
</protein>
<evidence type="ECO:0000256" key="1">
    <source>
        <dbReference type="SAM" id="Coils"/>
    </source>
</evidence>
<evidence type="ECO:0000256" key="2">
    <source>
        <dbReference type="SAM" id="Phobius"/>
    </source>
</evidence>
<organism evidence="3 4">
    <name type="scientific">Striga asiatica</name>
    <name type="common">Asiatic witchweed</name>
    <name type="synonym">Buchnera asiatica</name>
    <dbReference type="NCBI Taxonomy" id="4170"/>
    <lineage>
        <taxon>Eukaryota</taxon>
        <taxon>Viridiplantae</taxon>
        <taxon>Streptophyta</taxon>
        <taxon>Embryophyta</taxon>
        <taxon>Tracheophyta</taxon>
        <taxon>Spermatophyta</taxon>
        <taxon>Magnoliopsida</taxon>
        <taxon>eudicotyledons</taxon>
        <taxon>Gunneridae</taxon>
        <taxon>Pentapetalae</taxon>
        <taxon>asterids</taxon>
        <taxon>lamiids</taxon>
        <taxon>Lamiales</taxon>
        <taxon>Orobanchaceae</taxon>
        <taxon>Buchnereae</taxon>
        <taxon>Striga</taxon>
    </lineage>
</organism>
<proteinExistence type="predicted"/>
<evidence type="ECO:0000313" key="3">
    <source>
        <dbReference type="EMBL" id="GER44185.1"/>
    </source>
</evidence>
<comment type="caution">
    <text evidence="3">The sequence shown here is derived from an EMBL/GenBank/DDBJ whole genome shotgun (WGS) entry which is preliminary data.</text>
</comment>
<dbReference type="Proteomes" id="UP000325081">
    <property type="component" value="Unassembled WGS sequence"/>
</dbReference>
<sequence>MAVSCWASGTLSLKPTSDTAPQTGSFPRRSKISCPPEFFPARIKKSLNMDLIVRKASPEVIGDAVASFPIPGGIPGLSLPVGDNPWLAGVAGLLVVVPLMVQRLLTLTKQVDMAAQTVEKIADTVGKVAEEVDKAAENLAESLPEGSLKKVVGIVEDLAEETVKDAQKVEDLMDKVEEMDDKLEEFLNKNFKGSDKA</sequence>
<dbReference type="PANTHER" id="PTHR33735:SF26">
    <property type="entry name" value="PTERIN-BINDING DOMAIN-CONTAINING PROTEIN"/>
    <property type="match status" value="1"/>
</dbReference>
<evidence type="ECO:0000313" key="4">
    <source>
        <dbReference type="Proteomes" id="UP000325081"/>
    </source>
</evidence>
<reference evidence="4" key="1">
    <citation type="journal article" date="2019" name="Curr. Biol.">
        <title>Genome Sequence of Striga asiatica Provides Insight into the Evolution of Plant Parasitism.</title>
        <authorList>
            <person name="Yoshida S."/>
            <person name="Kim S."/>
            <person name="Wafula E.K."/>
            <person name="Tanskanen J."/>
            <person name="Kim Y.M."/>
            <person name="Honaas L."/>
            <person name="Yang Z."/>
            <person name="Spallek T."/>
            <person name="Conn C.E."/>
            <person name="Ichihashi Y."/>
            <person name="Cheong K."/>
            <person name="Cui S."/>
            <person name="Der J.P."/>
            <person name="Gundlach H."/>
            <person name="Jiao Y."/>
            <person name="Hori C."/>
            <person name="Ishida J.K."/>
            <person name="Kasahara H."/>
            <person name="Kiba T."/>
            <person name="Kim M.S."/>
            <person name="Koo N."/>
            <person name="Laohavisit A."/>
            <person name="Lee Y.H."/>
            <person name="Lumba S."/>
            <person name="McCourt P."/>
            <person name="Mortimer J.C."/>
            <person name="Mutuku J.M."/>
            <person name="Nomura T."/>
            <person name="Sasaki-Sekimoto Y."/>
            <person name="Seto Y."/>
            <person name="Wang Y."/>
            <person name="Wakatake T."/>
            <person name="Sakakibara H."/>
            <person name="Demura T."/>
            <person name="Yamaguchi S."/>
            <person name="Yoneyama K."/>
            <person name="Manabe R.I."/>
            <person name="Nelson D.C."/>
            <person name="Schulman A.H."/>
            <person name="Timko M.P."/>
            <person name="dePamphilis C.W."/>
            <person name="Choi D."/>
            <person name="Shirasu K."/>
        </authorList>
    </citation>
    <scope>NUCLEOTIDE SEQUENCE [LARGE SCALE GENOMIC DNA]</scope>
    <source>
        <strain evidence="4">cv. UVA1</strain>
    </source>
</reference>
<feature type="transmembrane region" description="Helical" evidence="2">
    <location>
        <begin position="86"/>
        <end position="105"/>
    </location>
</feature>
<keyword evidence="2" id="KW-0812">Transmembrane</keyword>
<accession>A0A5A7QFW6</accession>
<dbReference type="EMBL" id="BKCP01006848">
    <property type="protein sequence ID" value="GER44185.1"/>
    <property type="molecule type" value="Genomic_DNA"/>
</dbReference>
<keyword evidence="1" id="KW-0175">Coiled coil</keyword>
<dbReference type="OrthoDB" id="1927611at2759"/>
<keyword evidence="2" id="KW-1133">Transmembrane helix</keyword>
<dbReference type="AlphaFoldDB" id="A0A5A7QFW6"/>